<keyword evidence="2" id="KW-1185">Reference proteome</keyword>
<dbReference type="EMBL" id="JSWE01000133">
    <property type="protein sequence ID" value="KIE04887.1"/>
    <property type="molecule type" value="Genomic_DNA"/>
</dbReference>
<dbReference type="Proteomes" id="UP000031258">
    <property type="component" value="Unassembled WGS sequence"/>
</dbReference>
<accession>A0A0C1MS39</accession>
<dbReference type="GO" id="GO:0003824">
    <property type="term" value="F:catalytic activity"/>
    <property type="evidence" value="ECO:0007669"/>
    <property type="project" value="UniProtKB-ARBA"/>
</dbReference>
<proteinExistence type="predicted"/>
<dbReference type="STRING" id="86105.NF27_FH00050"/>
<reference evidence="1 2" key="1">
    <citation type="submission" date="2014-11" db="EMBL/GenBank/DDBJ databases">
        <title>A Rickettsiales Symbiont of Amoebae With Ancient Features.</title>
        <authorList>
            <person name="Schulz F."/>
            <person name="Martijn J."/>
            <person name="Wascher F."/>
            <person name="Kostanjsek R."/>
            <person name="Ettema T.J."/>
            <person name="Horn M."/>
        </authorList>
    </citation>
    <scope>NUCLEOTIDE SEQUENCE [LARGE SCALE GENOMIC DNA]</scope>
    <source>
        <strain evidence="1 2">UWC36</strain>
    </source>
</reference>
<dbReference type="Pfam" id="PF13332">
    <property type="entry name" value="Fil_haemagg_2"/>
    <property type="match status" value="1"/>
</dbReference>
<comment type="caution">
    <text evidence="1">The sequence shown here is derived from an EMBL/GenBank/DDBJ whole genome shotgun (WGS) entry which is preliminary data.</text>
</comment>
<protein>
    <submittedName>
        <fullName evidence="1">Uncharacterized protein</fullName>
    </submittedName>
</protein>
<dbReference type="InterPro" id="IPR025157">
    <property type="entry name" value="Hemagglutinin_rpt"/>
</dbReference>
<name>A0A0C1MS39_9RICK</name>
<dbReference type="AlphaFoldDB" id="A0A0C1MS39"/>
<sequence>MGEDLSLKGSYINGEKVDIDVAKKIIIESVRNRNREEHSSSGFNVGVSVTWAGGVTPNIGISGDRSIKNKDFTK</sequence>
<evidence type="ECO:0000313" key="1">
    <source>
        <dbReference type="EMBL" id="KIE04887.1"/>
    </source>
</evidence>
<organism evidence="1 2">
    <name type="scientific">Candidatus Jidaibacter acanthamoebae</name>
    <dbReference type="NCBI Taxonomy" id="86105"/>
    <lineage>
        <taxon>Bacteria</taxon>
        <taxon>Pseudomonadati</taxon>
        <taxon>Pseudomonadota</taxon>
        <taxon>Alphaproteobacteria</taxon>
        <taxon>Rickettsiales</taxon>
        <taxon>Candidatus Midichloriaceae</taxon>
        <taxon>Candidatus Jidaibacter</taxon>
    </lineage>
</organism>
<gene>
    <name evidence="1" type="ORF">NF27_FH00050</name>
</gene>
<evidence type="ECO:0000313" key="2">
    <source>
        <dbReference type="Proteomes" id="UP000031258"/>
    </source>
</evidence>